<accession>A0A4V2MWM5</accession>
<gene>
    <name evidence="1" type="ORF">EIP91_000915</name>
</gene>
<dbReference type="OrthoDB" id="2799347at2759"/>
<keyword evidence="2" id="KW-1185">Reference proteome</keyword>
<name>A0A4V2MWM5_9APHY</name>
<reference evidence="1 2" key="1">
    <citation type="submission" date="2018-11" db="EMBL/GenBank/DDBJ databases">
        <title>Genome assembly of Steccherinum ochraceum LE-BIN_3174, the white-rot fungus of the Steccherinaceae family (The Residual Polyporoid clade, Polyporales, Basidiomycota).</title>
        <authorList>
            <person name="Fedorova T.V."/>
            <person name="Glazunova O.A."/>
            <person name="Landesman E.O."/>
            <person name="Moiseenko K.V."/>
            <person name="Psurtseva N.V."/>
            <person name="Savinova O.S."/>
            <person name="Shakhova N.V."/>
            <person name="Tyazhelova T.V."/>
            <person name="Vasina D.V."/>
        </authorList>
    </citation>
    <scope>NUCLEOTIDE SEQUENCE [LARGE SCALE GENOMIC DNA]</scope>
    <source>
        <strain evidence="1 2">LE-BIN_3174</strain>
    </source>
</reference>
<evidence type="ECO:0000313" key="2">
    <source>
        <dbReference type="Proteomes" id="UP000292702"/>
    </source>
</evidence>
<sequence length="128" mass="14372">MYGHNREQWPVSVRMEDLEGGAFELPASGLFVVQDDYIIPASRVEMKAYIGYPDALEDASNVSLPSTVTYTLLPDFSFPQESSDSELAELGYSRLFRSGLRNTFNCLTSYKRIVNKARRVFAAFSGRA</sequence>
<dbReference type="AlphaFoldDB" id="A0A4V2MWM5"/>
<organism evidence="1 2">
    <name type="scientific">Steccherinum ochraceum</name>
    <dbReference type="NCBI Taxonomy" id="92696"/>
    <lineage>
        <taxon>Eukaryota</taxon>
        <taxon>Fungi</taxon>
        <taxon>Dikarya</taxon>
        <taxon>Basidiomycota</taxon>
        <taxon>Agaricomycotina</taxon>
        <taxon>Agaricomycetes</taxon>
        <taxon>Polyporales</taxon>
        <taxon>Steccherinaceae</taxon>
        <taxon>Steccherinum</taxon>
    </lineage>
</organism>
<comment type="caution">
    <text evidence="1">The sequence shown here is derived from an EMBL/GenBank/DDBJ whole genome shotgun (WGS) entry which is preliminary data.</text>
</comment>
<evidence type="ECO:0000313" key="1">
    <source>
        <dbReference type="EMBL" id="TCD66837.1"/>
    </source>
</evidence>
<proteinExistence type="predicted"/>
<protein>
    <submittedName>
        <fullName evidence="1">Uncharacterized protein</fullName>
    </submittedName>
</protein>
<dbReference type="EMBL" id="RWJN01000120">
    <property type="protein sequence ID" value="TCD66837.1"/>
    <property type="molecule type" value="Genomic_DNA"/>
</dbReference>
<dbReference type="Proteomes" id="UP000292702">
    <property type="component" value="Unassembled WGS sequence"/>
</dbReference>